<name>A0A498JE11_MALDO</name>
<reference evidence="1 2" key="1">
    <citation type="submission" date="2018-10" db="EMBL/GenBank/DDBJ databases">
        <title>A high-quality apple genome assembly.</title>
        <authorList>
            <person name="Hu J."/>
        </authorList>
    </citation>
    <scope>NUCLEOTIDE SEQUENCE [LARGE SCALE GENOMIC DNA]</scope>
    <source>
        <strain evidence="2">cv. HFTH1</strain>
        <tissue evidence="1">Young leaf</tissue>
    </source>
</reference>
<evidence type="ECO:0000313" key="1">
    <source>
        <dbReference type="EMBL" id="RXH91962.1"/>
    </source>
</evidence>
<comment type="caution">
    <text evidence="1">The sequence shown here is derived from an EMBL/GenBank/DDBJ whole genome shotgun (WGS) entry which is preliminary data.</text>
</comment>
<organism evidence="1 2">
    <name type="scientific">Malus domestica</name>
    <name type="common">Apple</name>
    <name type="synonym">Pyrus malus</name>
    <dbReference type="NCBI Taxonomy" id="3750"/>
    <lineage>
        <taxon>Eukaryota</taxon>
        <taxon>Viridiplantae</taxon>
        <taxon>Streptophyta</taxon>
        <taxon>Embryophyta</taxon>
        <taxon>Tracheophyta</taxon>
        <taxon>Spermatophyta</taxon>
        <taxon>Magnoliopsida</taxon>
        <taxon>eudicotyledons</taxon>
        <taxon>Gunneridae</taxon>
        <taxon>Pentapetalae</taxon>
        <taxon>rosids</taxon>
        <taxon>fabids</taxon>
        <taxon>Rosales</taxon>
        <taxon>Rosaceae</taxon>
        <taxon>Amygdaloideae</taxon>
        <taxon>Maleae</taxon>
        <taxon>Malus</taxon>
    </lineage>
</organism>
<keyword evidence="2" id="KW-1185">Reference proteome</keyword>
<gene>
    <name evidence="1" type="ORF">DVH24_020985</name>
</gene>
<accession>A0A498JE11</accession>
<dbReference type="Proteomes" id="UP000290289">
    <property type="component" value="Chromosome 8"/>
</dbReference>
<protein>
    <submittedName>
        <fullName evidence="1">Uncharacterized protein</fullName>
    </submittedName>
</protein>
<dbReference type="STRING" id="3750.A0A498JE11"/>
<dbReference type="EMBL" id="RDQH01000334">
    <property type="protein sequence ID" value="RXH91962.1"/>
    <property type="molecule type" value="Genomic_DNA"/>
</dbReference>
<proteinExistence type="predicted"/>
<evidence type="ECO:0000313" key="2">
    <source>
        <dbReference type="Proteomes" id="UP000290289"/>
    </source>
</evidence>
<sequence length="59" mass="6549">MPLGERAGDKSKSRYCGLEMEFNNDMPHVLAFNLSHGSFDFAIAPLVPSIFPTKDTNYA</sequence>
<dbReference type="AlphaFoldDB" id="A0A498JE11"/>